<organism evidence="5 6">
    <name type="scientific">Stenotrophomonas maltophilia</name>
    <name type="common">Pseudomonas maltophilia</name>
    <name type="synonym">Xanthomonas maltophilia</name>
    <dbReference type="NCBI Taxonomy" id="40324"/>
    <lineage>
        <taxon>Bacteria</taxon>
        <taxon>Pseudomonadati</taxon>
        <taxon>Pseudomonadota</taxon>
        <taxon>Gammaproteobacteria</taxon>
        <taxon>Lysobacterales</taxon>
        <taxon>Lysobacteraceae</taxon>
        <taxon>Stenotrophomonas</taxon>
        <taxon>Stenotrophomonas maltophilia group</taxon>
    </lineage>
</organism>
<comment type="caution">
    <text evidence="5">The sequence shown here is derived from an EMBL/GenBank/DDBJ whole genome shotgun (WGS) entry which is preliminary data.</text>
</comment>
<dbReference type="GO" id="GO:0016709">
    <property type="term" value="F:oxidoreductase activity, acting on paired donors, with incorporation or reduction of molecular oxygen, NAD(P)H as one donor, and incorporation of one atom of oxygen"/>
    <property type="evidence" value="ECO:0007669"/>
    <property type="project" value="UniProtKB-ARBA"/>
</dbReference>
<evidence type="ECO:0000256" key="3">
    <source>
        <dbReference type="ARBA" id="ARBA00022827"/>
    </source>
</evidence>
<reference evidence="6" key="1">
    <citation type="journal article" date="2020" name="MBio">
        <title>Horizontal gene transfer to a defensive symbiont with a reduced genome amongst a multipartite beetle microbiome.</title>
        <authorList>
            <person name="Waterworth S.C."/>
            <person name="Florez L.V."/>
            <person name="Rees E.R."/>
            <person name="Hertweck C."/>
            <person name="Kaltenpoth M."/>
            <person name="Kwan J.C."/>
        </authorList>
    </citation>
    <scope>NUCLEOTIDE SEQUENCE [LARGE SCALE GENOMIC DNA]</scope>
</reference>
<dbReference type="PRINTS" id="PR00420">
    <property type="entry name" value="RNGMNOXGNASE"/>
</dbReference>
<dbReference type="Pfam" id="PF01494">
    <property type="entry name" value="FAD_binding_3"/>
    <property type="match status" value="1"/>
</dbReference>
<dbReference type="InterPro" id="IPR002938">
    <property type="entry name" value="FAD-bd"/>
</dbReference>
<gene>
    <name evidence="5" type="primary">rdmE_1</name>
    <name evidence="5" type="ORF">GAK31_00702</name>
</gene>
<evidence type="ECO:0000313" key="5">
    <source>
        <dbReference type="EMBL" id="KAF1017437.1"/>
    </source>
</evidence>
<dbReference type="Gene3D" id="3.50.50.60">
    <property type="entry name" value="FAD/NAD(P)-binding domain"/>
    <property type="match status" value="1"/>
</dbReference>
<sequence>MLRSALEARGGQVCFGHRLLDVAQGSDGVLATVEGPDGTRQTVAADWMIGSDGGGSTVRRLLEIGRDETPGPDHLVNIFFAADLAELVAGRTFSQCEVANERVQGLFLAMNNTDRWSFHLKYDPLRGPPPAEALPGLVRAALGCEDRAVEVISHGTWHTGVAIAHHYRQGRVLLCGDAAHLIPPWGGFNATTGIADAHNLAWRLAAVITGQADAATLDDYARERRPLAVRNGEQALLRTDFDARFGIPTARNRAAFAALIDPGALSLRYRYPAAGTGTAQALEPVAALQAQCGTRFPHAWVLCDGKRVSTLDLFGRGHVRLAGSTAREDGTVATQDGAALPVTRLVGRDFAFADAGVSWRSLTGLPDDGAVVVRPDGFVAWRSHA</sequence>
<dbReference type="Pfam" id="PF21274">
    <property type="entry name" value="Rng_hyd_C"/>
    <property type="match status" value="1"/>
</dbReference>
<proteinExistence type="predicted"/>
<dbReference type="PANTHER" id="PTHR43004:SF19">
    <property type="entry name" value="BINDING MONOOXYGENASE, PUTATIVE (JCVI)-RELATED"/>
    <property type="match status" value="1"/>
</dbReference>
<dbReference type="AlphaFoldDB" id="A0A7V8FK11"/>
<dbReference type="Proteomes" id="UP000487117">
    <property type="component" value="Unassembled WGS sequence"/>
</dbReference>
<dbReference type="GO" id="GO:0071949">
    <property type="term" value="F:FAD binding"/>
    <property type="evidence" value="ECO:0007669"/>
    <property type="project" value="InterPro"/>
</dbReference>
<dbReference type="Gene3D" id="3.30.9.10">
    <property type="entry name" value="D-Amino Acid Oxidase, subunit A, domain 2"/>
    <property type="match status" value="1"/>
</dbReference>
<dbReference type="EMBL" id="WNDS01000001">
    <property type="protein sequence ID" value="KAF1017437.1"/>
    <property type="molecule type" value="Genomic_DNA"/>
</dbReference>
<dbReference type="SUPFAM" id="SSF51905">
    <property type="entry name" value="FAD/NAD(P)-binding domain"/>
    <property type="match status" value="1"/>
</dbReference>
<dbReference type="InterPro" id="IPR050641">
    <property type="entry name" value="RIFMO-like"/>
</dbReference>
<protein>
    <submittedName>
        <fullName evidence="5">Aklavinone 12-hydroxylase RdmE</fullName>
    </submittedName>
</protein>
<evidence type="ECO:0000256" key="2">
    <source>
        <dbReference type="ARBA" id="ARBA00022630"/>
    </source>
</evidence>
<comment type="cofactor">
    <cofactor evidence="1">
        <name>FAD</name>
        <dbReference type="ChEBI" id="CHEBI:57692"/>
    </cofactor>
</comment>
<keyword evidence="2" id="KW-0285">Flavoprotein</keyword>
<evidence type="ECO:0000313" key="6">
    <source>
        <dbReference type="Proteomes" id="UP000487117"/>
    </source>
</evidence>
<dbReference type="PANTHER" id="PTHR43004">
    <property type="entry name" value="TRK SYSTEM POTASSIUM UPTAKE PROTEIN"/>
    <property type="match status" value="1"/>
</dbReference>
<dbReference type="InterPro" id="IPR036188">
    <property type="entry name" value="FAD/NAD-bd_sf"/>
</dbReference>
<feature type="domain" description="FAD-binding" evidence="4">
    <location>
        <begin position="1"/>
        <end position="230"/>
    </location>
</feature>
<evidence type="ECO:0000259" key="4">
    <source>
        <dbReference type="Pfam" id="PF01494"/>
    </source>
</evidence>
<dbReference type="Gene3D" id="3.40.30.120">
    <property type="match status" value="1"/>
</dbReference>
<evidence type="ECO:0000256" key="1">
    <source>
        <dbReference type="ARBA" id="ARBA00001974"/>
    </source>
</evidence>
<accession>A0A7V8FK11</accession>
<keyword evidence="3" id="KW-0274">FAD</keyword>
<name>A0A7V8FK11_STEMA</name>